<evidence type="ECO:0000259" key="5">
    <source>
        <dbReference type="Pfam" id="PF20148"/>
    </source>
</evidence>
<dbReference type="InterPro" id="IPR000772">
    <property type="entry name" value="Ricin_B_lectin"/>
</dbReference>
<dbReference type="Gene3D" id="2.80.10.50">
    <property type="match status" value="4"/>
</dbReference>
<evidence type="ECO:0000259" key="4">
    <source>
        <dbReference type="Pfam" id="PF14200"/>
    </source>
</evidence>
<dbReference type="InterPro" id="IPR008979">
    <property type="entry name" value="Galactose-bd-like_sf"/>
</dbReference>
<dbReference type="InterPro" id="IPR057708">
    <property type="entry name" value="DUF7948"/>
</dbReference>
<feature type="domain" description="Ricin B lectin" evidence="4">
    <location>
        <begin position="1417"/>
        <end position="1505"/>
    </location>
</feature>
<feature type="region of interest" description="Disordered" evidence="2">
    <location>
        <begin position="1041"/>
        <end position="1069"/>
    </location>
</feature>
<dbReference type="Pfam" id="PF20148">
    <property type="entry name" value="DUF6531"/>
    <property type="match status" value="1"/>
</dbReference>
<dbReference type="Gene3D" id="2.180.10.10">
    <property type="entry name" value="RHS repeat-associated core"/>
    <property type="match status" value="2"/>
</dbReference>
<sequence length="2366" mass="265008">MKKLNERLIPFSSEDLSKQNRPLNKEYEIPAYNPEVEIPITGEILEKRNAHCKSFRRKDGSMIATVYKDPVHFEKNGVWKEFDNTLISDVSENLGEVYVNTESNVHVKFAKKAKKNKMVQIEKDDFVLSWGIKEAAERSAKTRMASDEESVSFVIQHNPVSVKTARKALVSKALDTQKDIAEYNNEKTTIRKAISKGYYPNVWPNVDIQYVLQGDKIKENIIIKEKAASDTVLCFQIKHNGLSALKCENGTIDFIERGPEKKVVFTYPLPFMIDGKGRISTDVSYQLATVSDNSSVLTIIPNESWLLSDERVYPVIIDPVTETQKTQNDIDDTFVCTKLPNSGQLSAYGSFNVGRNYAEGTCRALIKFKQLPKLDPGDIIYNAVLRVWQYEFSAIGEQSFKIVAYEPTGAWSPDTTWNTMPGTDYVTLDFQDVSTVTVGNTTTYTPKDFNITRLVRKWYDTGINNGIMLRGYEDLSRDAVARFFTSNFDFGVAGMPGGVEQYPTGFFVYKNATGLENYWSYHEQELGRAGKGHVNDFNGNLVYEHLDAQTSGGRAPVMIKHFYNLSESNNASRFGYGWRINGMQRIDSTGITDSPYVYTDEDGTKHYITKENKDEDGMSLEYKSIDEGELKHQLTCKDKTIMKFDVWGYLRRVIDPNGNTIAYNYGPNSAGNFLGNVHDGADKVIEFRYNADMSRLEAIVDVFGRNTSYAYDGSGNLVKITYPDGTFTQFTYEGHKLKKVTAPSGYSIEYSYSSDMQVPRVSKVAEFNGSETGQSIAITYKNGNRTTFESCGKDGKLDTKADNLYTTYQFDNLGRPLNVIDDDGNAAAYAYYSSNMNNNKLNTSGKTQATAHNLIQNPCFENVSDSWHFYALVSGLSYGVDRVSDCGFMDKRSIKVTKSTANSMAGAAQDVDILSKYVSFTLSAYVKTQNIIEGSGSNAGAVLMVVKINDDGTNKIIKTSKPVVGTTDSNINDGWVRIQTDFVADTTTGTKFKIMGGVNNATGTAWFDGFQIDKGVRIANKLNLINNPSFELAGDSDMSPKYWGGGETSDKDGRIKYSNNPDTSNPSNKDGAYCLRIGGEFGRRKSFSQAINVSGEQGDVFHLSCRVSANPIPGKEFRISAAVLYESGDPKWTNFDFTPYSTEWQYVGGVVSTDDGIPGSTRKYTAIHIYIFFADTNNYAFFDSVQLIKDNGQSYVYDSNGELVSSKNASKASHFTYDGNANITRMVNPDGSAFEYANDSKNNLKLARNAQGVVTRFKHDAVGNPIESKMEHTRNSGSVVPGRVYFIRQKTSGKYLDVSGGTDTNNTNVWQYTYNGSVSQKWKVIDGKEGYIMLQPLCSSTRVLDITNAQDADGANAAIYDRNNSNAQRFKLKVVSDGSYQIAAKCTNDKRVLTNQGGHMESGTNIDIRGIVDEHPDQSWYFEPADLDLPLSDAPTVNKSYFIRIRHDGQYWDVNNIGTDNGTLVVQSHLNGGDNQRFRLEAVPNEAGYFYIHPLHIESKVLQIGADNKMSLADKTNDDRKKFKFTLNSNGTYRVNMKADNGGLNTLGVAGGSYAIGTNLDVFNDQGAETQQFLMEEISDVVRSKVTYTDDQSQVKTMTDPNGNTVTYNYDAKNQYFTSVAETGGKLTERFYNTESQNLERVRTKIDEKTFDEVQFAYDKDTLTKITHNGFDYTFEYDGLGNMTKVNLGGQMYLVNAYEKGVGNLSRTYYANFQDVLNFTDKYQRVIWQSNTPGRCIFNAFYDSMGNLVKDEDGNTGRLYEYEYDITGRLIEIKRSGPTIKNQRLALSYDKYNRVNYLVNKVDDRVFKTQYVFGNPELKQLPDLISEIKVNDISKVSYSYDDLARGLKRTLKTATPFVTTYQMKESDGAGLTTSKVKSVTNGASTLSYTYDVAGNILTVSENGVLKITYTYDLRNQLKEETNHYIGKNISYQYDVGGNLLKKTSSPLSDPTASTFINYEYDTVWKDKLVKYNGQAITYDANGNPLTYYNGMTLHWDKGRELGSVTIGGKTTSYQYMTDGSRIEKSTDGVTTHFYLNGQNIVTQMTDSGDRLDFYYDETSRLFGFNYNNSDYYYVRNVQNDIISIVDASGNIVVNYLYDSWGKLISMTGSLKDTIGVKNPFRYRGYYYDNETGFYYLQSRYYDPEVGRFINPDIIMGVNDRDPLAYNLFVYCGNNPVNREDPSGRWWKQFTNWVGEKVHQAQQWIGGIIQSVQNFFQPIRNPQPHYTGSSTGNYTRPDIGNDPLFMSTFVYSLDESWDVAKSIKNSSAPVIRNYSIASATKVGVYGAFFFGNDIYQNYETYGNTNNKTFNITVANAIDVGVLALGTLGTAFAASFGLPVVALGITAIGLGWALSLAGQGIEDMVMKD</sequence>
<dbReference type="PANTHER" id="PTHR32305">
    <property type="match status" value="1"/>
</dbReference>
<feature type="compositionally biased region" description="Polar residues" evidence="2">
    <location>
        <begin position="1057"/>
        <end position="1068"/>
    </location>
</feature>
<dbReference type="NCBIfam" id="TIGR01643">
    <property type="entry name" value="YD_repeat_2x"/>
    <property type="match status" value="2"/>
</dbReference>
<dbReference type="InterPro" id="IPR045351">
    <property type="entry name" value="DUF6531"/>
</dbReference>
<dbReference type="RefSeq" id="WP_038350877.1">
    <property type="nucleotide sequence ID" value="NZ_CP019962.1"/>
</dbReference>
<evidence type="ECO:0000313" key="8">
    <source>
        <dbReference type="EMBL" id="ARD64149.1"/>
    </source>
</evidence>
<dbReference type="SUPFAM" id="SSF50370">
    <property type="entry name" value="Ricin B-like lectins"/>
    <property type="match status" value="2"/>
</dbReference>
<dbReference type="EMBL" id="CP019962">
    <property type="protein sequence ID" value="ARD64149.1"/>
    <property type="molecule type" value="Genomic_DNA"/>
</dbReference>
<dbReference type="KEGG" id="elim:B2M23_00660"/>
<dbReference type="InterPro" id="IPR056823">
    <property type="entry name" value="TEN-like_YD-shell"/>
</dbReference>
<accession>A0AAC9QR19</accession>
<dbReference type="Pfam" id="PF14200">
    <property type="entry name" value="RicinB_lectin_2"/>
    <property type="match status" value="2"/>
</dbReference>
<feature type="domain" description="Ricin B lectin" evidence="4">
    <location>
        <begin position="1282"/>
        <end position="1360"/>
    </location>
</feature>
<dbReference type="InterPro" id="IPR050708">
    <property type="entry name" value="T6SS_VgrG/RHS"/>
</dbReference>
<keyword evidence="3" id="KW-0472">Membrane</keyword>
<dbReference type="CDD" id="cd00161">
    <property type="entry name" value="beta-trefoil_Ricin-like"/>
    <property type="match status" value="2"/>
</dbReference>
<dbReference type="SUPFAM" id="SSF49785">
    <property type="entry name" value="Galactose-binding domain-like"/>
    <property type="match status" value="1"/>
</dbReference>
<reference evidence="9" key="1">
    <citation type="journal article" date="2017" name="Sci. Rep.">
        <title>Determination of the Genome and Primary Transcriptome of Syngas Fermenting Eubacterium limosum ATCC 8486.</title>
        <authorList>
            <person name="Song Y."/>
            <person name="Shin J."/>
            <person name="Jeong Y."/>
            <person name="Jin S."/>
            <person name="Lee J.K."/>
            <person name="Kim D.R."/>
            <person name="Kim S.C."/>
            <person name="Cho S."/>
            <person name="Cho B.K."/>
        </authorList>
    </citation>
    <scope>NUCLEOTIDE SEQUENCE [LARGE SCALE GENOMIC DNA]</scope>
    <source>
        <strain evidence="9">ATCC 8486</strain>
    </source>
</reference>
<dbReference type="NCBIfam" id="TIGR03696">
    <property type="entry name" value="Rhs_assc_core"/>
    <property type="match status" value="1"/>
</dbReference>
<evidence type="ECO:0000256" key="2">
    <source>
        <dbReference type="SAM" id="MobiDB-lite"/>
    </source>
</evidence>
<organism evidence="8 9">
    <name type="scientific">Eubacterium limosum</name>
    <dbReference type="NCBI Taxonomy" id="1736"/>
    <lineage>
        <taxon>Bacteria</taxon>
        <taxon>Bacillati</taxon>
        <taxon>Bacillota</taxon>
        <taxon>Clostridia</taxon>
        <taxon>Eubacteriales</taxon>
        <taxon>Eubacteriaceae</taxon>
        <taxon>Eubacterium</taxon>
    </lineage>
</organism>
<protein>
    <submittedName>
        <fullName evidence="8">Uncharacterized protein</fullName>
    </submittedName>
</protein>
<keyword evidence="1" id="KW-0677">Repeat</keyword>
<evidence type="ECO:0000259" key="7">
    <source>
        <dbReference type="Pfam" id="PF25778"/>
    </source>
</evidence>
<dbReference type="Gene3D" id="2.60.120.260">
    <property type="entry name" value="Galactose-binding domain-like"/>
    <property type="match status" value="2"/>
</dbReference>
<feature type="domain" description="DUF6531" evidence="5">
    <location>
        <begin position="533"/>
        <end position="605"/>
    </location>
</feature>
<dbReference type="PROSITE" id="PS50231">
    <property type="entry name" value="RICIN_B_LECTIN"/>
    <property type="match status" value="1"/>
</dbReference>
<dbReference type="Pfam" id="PF05593">
    <property type="entry name" value="RHS_repeat"/>
    <property type="match status" value="1"/>
</dbReference>
<dbReference type="Proteomes" id="UP000192391">
    <property type="component" value="Chromosome"/>
</dbReference>
<feature type="domain" description="Teneurin-like YD-shell" evidence="6">
    <location>
        <begin position="1874"/>
        <end position="2176"/>
    </location>
</feature>
<gene>
    <name evidence="8" type="ORF">B2M23_00660</name>
</gene>
<evidence type="ECO:0000256" key="3">
    <source>
        <dbReference type="SAM" id="Phobius"/>
    </source>
</evidence>
<evidence type="ECO:0000313" key="9">
    <source>
        <dbReference type="Proteomes" id="UP000192391"/>
    </source>
</evidence>
<name>A0AAC9QR19_EUBLI</name>
<dbReference type="Pfam" id="PF25778">
    <property type="entry name" value="DUF7948"/>
    <property type="match status" value="1"/>
</dbReference>
<keyword evidence="3" id="KW-1133">Transmembrane helix</keyword>
<dbReference type="Pfam" id="PF25023">
    <property type="entry name" value="TEN_YD-shell"/>
    <property type="match status" value="1"/>
</dbReference>
<feature type="transmembrane region" description="Helical" evidence="3">
    <location>
        <begin position="2334"/>
        <end position="2355"/>
    </location>
</feature>
<proteinExistence type="predicted"/>
<dbReference type="InterPro" id="IPR031325">
    <property type="entry name" value="RHS_repeat"/>
</dbReference>
<dbReference type="InterPro" id="IPR035992">
    <property type="entry name" value="Ricin_B-like_lectins"/>
</dbReference>
<dbReference type="PANTHER" id="PTHR32305:SF15">
    <property type="entry name" value="PROTEIN RHSA-RELATED"/>
    <property type="match status" value="1"/>
</dbReference>
<feature type="domain" description="DUF7948" evidence="7">
    <location>
        <begin position="104"/>
        <end position="319"/>
    </location>
</feature>
<dbReference type="InterPro" id="IPR006530">
    <property type="entry name" value="YD"/>
</dbReference>
<dbReference type="InterPro" id="IPR022385">
    <property type="entry name" value="Rhs_assc_core"/>
</dbReference>
<evidence type="ECO:0000256" key="1">
    <source>
        <dbReference type="ARBA" id="ARBA00022737"/>
    </source>
</evidence>
<keyword evidence="3" id="KW-0812">Transmembrane</keyword>
<evidence type="ECO:0000259" key="6">
    <source>
        <dbReference type="Pfam" id="PF25023"/>
    </source>
</evidence>